<protein>
    <recommendedName>
        <fullName evidence="15">Calcium-channel protein CCH1</fullName>
    </recommendedName>
</protein>
<dbReference type="PANTHER" id="PTHR45628">
    <property type="entry name" value="VOLTAGE-DEPENDENT CALCIUM CHANNEL TYPE A SUBUNIT ALPHA-1"/>
    <property type="match status" value="1"/>
</dbReference>
<evidence type="ECO:0000256" key="5">
    <source>
        <dbReference type="ARBA" id="ARBA00022673"/>
    </source>
</evidence>
<feature type="transmembrane region" description="Helical" evidence="17">
    <location>
        <begin position="1632"/>
        <end position="1649"/>
    </location>
</feature>
<dbReference type="InterPro" id="IPR050599">
    <property type="entry name" value="VDCC_alpha-1_subunit"/>
</dbReference>
<sequence length="2077" mass="241296">MKEDEADNNNKDTENHENTKRNSLKPSKKLNRWSIQIPKLNISAPESDNSSIEDIEFDNTDILHPGTAPTIRGLSSPRFIITDHKGESSDNYFSAKPSAIESDITVHNNNGLSAKKINWKRPALTLTIPSFSNPIKVISPNSSSGRSSPRFNKSQQQDGYLTSTSQNSRKNSFASIKDNTDSDSNISRVLTYIDNEELEEYEDIQREFRSAIDGNGFSWLPQLDNTGPKSSSPRELSPVSLHSPSDLEPSIQSNLELNIFTQPSANLESSKSPLHFSSATTDKKVYFNTDNNVDEQTLEITYEQVKDSLSEEVELPNFDDFFDKNEYNHLRLYGHSLAIFSETNLLRYRLAKLHVNPKYKLLYYMLLIIFTILLSYRTYNPTNYDFLYHFSSPIDTINFVLCILFSIHDVTQIIAFGFWDDSEMFRAHSRNYVSIVEWIGLDKFYTKMRNRYGAIVDVIIPVRLLSNINRYKKNIFSMRSSVTQTFESEPKLRKFDCPRAFARSSWNRNDLIANVSFWIGLLLSINNFDRRTGLNLFRTLAILRILRLLDTDTGISAVLRGLKVGIPQLLSVGSMLVYFWTFFGILGVQIFNNSLRRQCVWINPDDSLDTYQYDNQFCGGYLDPTTKEALNYVYYDGEVGPNSKGFLCPVNSKCISNANPFNGRVSFDNIVNSMELIFVIMSSNTFTDLMYYAMDADEMPASLFFIVSTIVLTIWMLNLLLAALVTSFEIADAQFREKMARKAKTIESLPLRLIDGYWKYFKYKAEKSNLAEWVQKCLFYYDKIKVIFIVAIAIDLVTRALPESDSSLSKLSTIFQIEKAITIILFIESVSILFLHSSNLWKFLTTPTLLIDFITSIVTLTVTLVQETYDIGQIYQWLSIFQISRSYRVIMYFDFLRKLWKRVLTNYIMIWDLTAFYFLFIYLASIIVSVYFEGYIPASEEDDTEYGMYGLPNSFISLFIIGSTENWTDILYNLQQHAPNISSAIFSSIILISWFIVSNFVILNIFIAIISRSFFVKENEKRYLQIRHYMKYLYPRKLQEYRHATLLRRIQRRLFKKEDDRPVDFKQFLIRGTAIMNIANDMENLMDDINHNIEEGLNLTDFKNWVLNLSFFKHFPFFTTNPFYFESKVKYIESNEKGYKHYMLEFDEYQSAKLDYLKQYPSFNYTYFIFPPNHRLRLFCQKIVAPSVGQRTDGVKFYEDTTDIYNKKSYFHNLQRDISVVIISLITVFLVVLSCFVTPLYEYSKKLSLHSWENVSEYFFLVIFTIEFFIKTIADGFVYTPNAYLRNPWNCIDFTVLISMWIDFIATIKKEDALAKGFKGLTALRALRCLTISNTARETFVIVIYDGIGKIFEASLVSLTLLYPYTIWGLNLFRGRLATCNDNDVDMLGCYNEYSSVVFKWDVLTPRVYENPNLYMDNFSSTFRSLYEVMSLEGWTDLLSNLMNSSGVGTIPSTFATPVNGTFMILFIFSSMVFILNLFVSFVINNHARIVGTAYQTSVEKSWLESKKILSQVTPNYYPDLINISKVRQIFFKLTVSKKNLAYSTVINITLYLHVIFLLSIHSSEKANTILFATRYFMFSTTILTSHELMYFLALGKRAYFKKGWPFVRLCITFLAFLFTLLLFHIPRENFWFRNITQIVQLLIFLFLIPQSDMLTELLQTGMASLPSLLSLLYTWGILFLVYAIALNQIFGTTKLGPNTTGNLNFRTVIKSLIVLFRCSFGEGWNYIMDDLTVEKPYCSAENGYSDCGSIPYAYILLISWNLISMYIFTNMVISLVVSNFSYVFRRENSISAINKHEIRKFIEAWSNFDSNGNGILGHHYLPKLMHSFDGPLSFTIWGGRLKIKSLVENYMEVNPNDPYDVTVDFEGLNKELNNIDKEKVILRKTQYRRFVQQAFHINAYEDYIRFSDLLMQIPLYTVYNPRECLGIDEYVQHLYVMSKVDKFLDNQKHFDVLNMVVDKWKYISSKKYGRKMHATNPFSNEYEVKKYNSLSKQDDNDLEVESIPLKTPAPEFADSNFNWSYSRSPERVNSTQFKRPLFARGDALESIERFDSIDDDPEKDSEIELQNVHKNTKHKK</sequence>
<keyword evidence="7" id="KW-0106">Calcium</keyword>
<feature type="region of interest" description="Disordered" evidence="16">
    <location>
        <begin position="135"/>
        <end position="180"/>
    </location>
</feature>
<feature type="transmembrane region" description="Helical" evidence="17">
    <location>
        <begin position="1463"/>
        <end position="1484"/>
    </location>
</feature>
<feature type="transmembrane region" description="Helical" evidence="17">
    <location>
        <begin position="676"/>
        <end position="694"/>
    </location>
</feature>
<evidence type="ECO:0000256" key="8">
    <source>
        <dbReference type="ARBA" id="ARBA00022882"/>
    </source>
</evidence>
<dbReference type="Proteomes" id="UP000005666">
    <property type="component" value="Chromosome 1"/>
</dbReference>
<gene>
    <name evidence="19" type="primary">TPHA0A04960</name>
    <name evidence="19" type="ordered locus">TPHA_0A04960</name>
</gene>
<feature type="transmembrane region" description="Helical" evidence="17">
    <location>
        <begin position="569"/>
        <end position="588"/>
    </location>
</feature>
<dbReference type="GO" id="GO:0005891">
    <property type="term" value="C:voltage-gated calcium channel complex"/>
    <property type="evidence" value="ECO:0007669"/>
    <property type="project" value="TreeGrafter"/>
</dbReference>
<keyword evidence="11 17" id="KW-0472">Membrane</keyword>
<keyword evidence="13" id="KW-0407">Ion channel</keyword>
<dbReference type="EMBL" id="HE612856">
    <property type="protein sequence ID" value="CCE61571.1"/>
    <property type="molecule type" value="Genomic_DNA"/>
</dbReference>
<accession>G8BNU3</accession>
<keyword evidence="10" id="KW-0406">Ion transport</keyword>
<evidence type="ECO:0000256" key="16">
    <source>
        <dbReference type="SAM" id="MobiDB-lite"/>
    </source>
</evidence>
<evidence type="ECO:0000256" key="4">
    <source>
        <dbReference type="ARBA" id="ARBA00022568"/>
    </source>
</evidence>
<dbReference type="HOGENOM" id="CLU_000443_2_0_1"/>
<comment type="subcellular location">
    <subcellularLocation>
        <location evidence="1">Cell membrane</location>
        <topology evidence="1">Multi-pass membrane protein</topology>
    </subcellularLocation>
</comment>
<evidence type="ECO:0000256" key="12">
    <source>
        <dbReference type="ARBA" id="ARBA00023180"/>
    </source>
</evidence>
<feature type="compositionally biased region" description="Polar residues" evidence="16">
    <location>
        <begin position="223"/>
        <end position="234"/>
    </location>
</feature>
<dbReference type="GeneID" id="11532505"/>
<feature type="transmembrane region" description="Helical" evidence="17">
    <location>
        <begin position="511"/>
        <end position="528"/>
    </location>
</feature>
<dbReference type="RefSeq" id="XP_003684005.1">
    <property type="nucleotide sequence ID" value="XM_003683957.1"/>
</dbReference>
<feature type="domain" description="Ion transport" evidence="18">
    <location>
        <begin position="1223"/>
        <end position="1490"/>
    </location>
</feature>
<dbReference type="FunFam" id="1.10.287.70:FF:000093">
    <property type="entry name" value="Calcium channel subunit Cch1"/>
    <property type="match status" value="1"/>
</dbReference>
<evidence type="ECO:0000256" key="14">
    <source>
        <dbReference type="ARBA" id="ARBA00061395"/>
    </source>
</evidence>
<feature type="region of interest" description="Disordered" evidence="16">
    <location>
        <begin position="1"/>
        <end position="30"/>
    </location>
</feature>
<dbReference type="STRING" id="1071381.G8BNU3"/>
<feature type="transmembrane region" description="Helical" evidence="17">
    <location>
        <begin position="1753"/>
        <end position="1778"/>
    </location>
</feature>
<feature type="transmembrane region" description="Helical" evidence="17">
    <location>
        <begin position="908"/>
        <end position="932"/>
    </location>
</feature>
<evidence type="ECO:0000256" key="1">
    <source>
        <dbReference type="ARBA" id="ARBA00004651"/>
    </source>
</evidence>
<evidence type="ECO:0000256" key="13">
    <source>
        <dbReference type="ARBA" id="ARBA00023303"/>
    </source>
</evidence>
<dbReference type="FunFam" id="1.10.287.70:FF:000118">
    <property type="entry name" value="Calcium channel subunit Cch1"/>
    <property type="match status" value="1"/>
</dbReference>
<feature type="transmembrane region" description="Helical" evidence="17">
    <location>
        <begin position="1607"/>
        <end position="1626"/>
    </location>
</feature>
<evidence type="ECO:0000256" key="6">
    <source>
        <dbReference type="ARBA" id="ARBA00022692"/>
    </source>
</evidence>
<feature type="domain" description="Ion transport" evidence="18">
    <location>
        <begin position="1544"/>
        <end position="1787"/>
    </location>
</feature>
<evidence type="ECO:0000256" key="15">
    <source>
        <dbReference type="ARBA" id="ARBA00067459"/>
    </source>
</evidence>
<dbReference type="KEGG" id="tpf:TPHA_0A04960"/>
<evidence type="ECO:0000256" key="3">
    <source>
        <dbReference type="ARBA" id="ARBA00022475"/>
    </source>
</evidence>
<evidence type="ECO:0000313" key="20">
    <source>
        <dbReference type="Proteomes" id="UP000005666"/>
    </source>
</evidence>
<evidence type="ECO:0000256" key="7">
    <source>
        <dbReference type="ARBA" id="ARBA00022837"/>
    </source>
</evidence>
<proteinExistence type="inferred from homology"/>
<feature type="transmembrane region" description="Helical" evidence="17">
    <location>
        <begin position="397"/>
        <end position="419"/>
    </location>
</feature>
<dbReference type="InterPro" id="IPR005821">
    <property type="entry name" value="Ion_trans_dom"/>
</dbReference>
<feature type="transmembrane region" description="Helical" evidence="17">
    <location>
        <begin position="1541"/>
        <end position="1561"/>
    </location>
</feature>
<feature type="region of interest" description="Disordered" evidence="16">
    <location>
        <begin position="2050"/>
        <end position="2077"/>
    </location>
</feature>
<keyword evidence="20" id="KW-1185">Reference proteome</keyword>
<feature type="transmembrane region" description="Helical" evidence="17">
    <location>
        <begin position="1259"/>
        <end position="1279"/>
    </location>
</feature>
<feature type="transmembrane region" description="Helical" evidence="17">
    <location>
        <begin position="1573"/>
        <end position="1595"/>
    </location>
</feature>
<feature type="transmembrane region" description="Helical" evidence="17">
    <location>
        <begin position="784"/>
        <end position="802"/>
    </location>
</feature>
<feature type="compositionally biased region" description="Polar residues" evidence="16">
    <location>
        <begin position="155"/>
        <end position="174"/>
    </location>
</feature>
<feature type="transmembrane region" description="Helical" evidence="17">
    <location>
        <begin position="706"/>
        <end position="731"/>
    </location>
</feature>
<feature type="region of interest" description="Disordered" evidence="16">
    <location>
        <begin position="219"/>
        <end position="248"/>
    </location>
</feature>
<dbReference type="SUPFAM" id="SSF81324">
    <property type="entry name" value="Voltage-gated potassium channels"/>
    <property type="match status" value="3"/>
</dbReference>
<keyword evidence="3" id="KW-1003">Cell membrane</keyword>
<dbReference type="InterPro" id="IPR027359">
    <property type="entry name" value="Volt_channel_dom_sf"/>
</dbReference>
<dbReference type="Gene3D" id="1.20.120.350">
    <property type="entry name" value="Voltage-gated potassium channels. Chain C"/>
    <property type="match status" value="2"/>
</dbReference>
<dbReference type="OMA" id="TLFIAWN"/>
<dbReference type="Gene3D" id="1.10.287.70">
    <property type="match status" value="4"/>
</dbReference>
<feature type="transmembrane region" description="Helical" evidence="17">
    <location>
        <begin position="1291"/>
        <end position="1308"/>
    </location>
</feature>
<feature type="domain" description="Ion transport" evidence="18">
    <location>
        <begin position="786"/>
        <end position="1016"/>
    </location>
</feature>
<feature type="compositionally biased region" description="Acidic residues" evidence="16">
    <location>
        <begin position="2054"/>
        <end position="2064"/>
    </location>
</feature>
<feature type="transmembrane region" description="Helical" evidence="17">
    <location>
        <begin position="984"/>
        <end position="1010"/>
    </location>
</feature>
<evidence type="ECO:0000259" key="18">
    <source>
        <dbReference type="Pfam" id="PF00520"/>
    </source>
</evidence>
<dbReference type="eggNOG" id="KOG2301">
    <property type="taxonomic scope" value="Eukaryota"/>
</dbReference>
<dbReference type="OrthoDB" id="416585at2759"/>
<feature type="transmembrane region" description="Helical" evidence="17">
    <location>
        <begin position="361"/>
        <end position="377"/>
    </location>
</feature>
<feature type="transmembrane region" description="Helical" evidence="17">
    <location>
        <begin position="1218"/>
        <end position="1239"/>
    </location>
</feature>
<evidence type="ECO:0000256" key="2">
    <source>
        <dbReference type="ARBA" id="ARBA00022448"/>
    </source>
</evidence>
<keyword evidence="4" id="KW-0109">Calcium transport</keyword>
<evidence type="ECO:0000256" key="9">
    <source>
        <dbReference type="ARBA" id="ARBA00022989"/>
    </source>
</evidence>
<feature type="compositionally biased region" description="Low complexity" evidence="16">
    <location>
        <begin position="139"/>
        <end position="154"/>
    </location>
</feature>
<dbReference type="Pfam" id="PF00520">
    <property type="entry name" value="Ion_trans"/>
    <property type="match status" value="4"/>
</dbReference>
<evidence type="ECO:0000256" key="17">
    <source>
        <dbReference type="SAM" id="Phobius"/>
    </source>
</evidence>
<evidence type="ECO:0000256" key="10">
    <source>
        <dbReference type="ARBA" id="ARBA00023065"/>
    </source>
</evidence>
<dbReference type="GO" id="GO:0098703">
    <property type="term" value="P:calcium ion import across plasma membrane"/>
    <property type="evidence" value="ECO:0007669"/>
    <property type="project" value="TreeGrafter"/>
</dbReference>
<keyword evidence="5" id="KW-0107">Calcium channel</keyword>
<evidence type="ECO:0000256" key="11">
    <source>
        <dbReference type="ARBA" id="ARBA00023136"/>
    </source>
</evidence>
<dbReference type="Gene3D" id="1.10.238.10">
    <property type="entry name" value="EF-hand"/>
    <property type="match status" value="1"/>
</dbReference>
<reference evidence="19 20" key="1">
    <citation type="journal article" date="2011" name="Proc. Natl. Acad. Sci. U.S.A.">
        <title>Evolutionary erosion of yeast sex chromosomes by mating-type switching accidents.</title>
        <authorList>
            <person name="Gordon J.L."/>
            <person name="Armisen D."/>
            <person name="Proux-Wera E."/>
            <person name="Oheigeartaigh S.S."/>
            <person name="Byrne K.P."/>
            <person name="Wolfe K.H."/>
        </authorList>
    </citation>
    <scope>NUCLEOTIDE SEQUENCE [LARGE SCALE GENOMIC DNA]</scope>
    <source>
        <strain evidence="20">ATCC 24235 / CBS 4417 / NBRC 1672 / NRRL Y-8282 / UCD 70-5</strain>
    </source>
</reference>
<organism evidence="19 20">
    <name type="scientific">Tetrapisispora phaffii (strain ATCC 24235 / CBS 4417 / NBRC 1672 / NRRL Y-8282 / UCD 70-5)</name>
    <name type="common">Yeast</name>
    <name type="synonym">Fabospora phaffii</name>
    <dbReference type="NCBI Taxonomy" id="1071381"/>
    <lineage>
        <taxon>Eukaryota</taxon>
        <taxon>Fungi</taxon>
        <taxon>Dikarya</taxon>
        <taxon>Ascomycota</taxon>
        <taxon>Saccharomycotina</taxon>
        <taxon>Saccharomycetes</taxon>
        <taxon>Saccharomycetales</taxon>
        <taxon>Saccharomycetaceae</taxon>
        <taxon>Tetrapisispora</taxon>
    </lineage>
</organism>
<comment type="similarity">
    <text evidence="14">Belongs to the calcium channel alpha-1 subunit (TC 1.A.1.11) family.</text>
</comment>
<keyword evidence="2" id="KW-0813">Transport</keyword>
<name>G8BNU3_TETPH</name>
<keyword evidence="12" id="KW-0325">Glycoprotein</keyword>
<dbReference type="GO" id="GO:0008331">
    <property type="term" value="F:high voltage-gated calcium channel activity"/>
    <property type="evidence" value="ECO:0007669"/>
    <property type="project" value="TreeGrafter"/>
</dbReference>
<keyword evidence="6 17" id="KW-0812">Transmembrane</keyword>
<feature type="compositionally biased region" description="Basic and acidic residues" evidence="16">
    <location>
        <begin position="1"/>
        <end position="20"/>
    </location>
</feature>
<feature type="transmembrane region" description="Helical" evidence="17">
    <location>
        <begin position="847"/>
        <end position="865"/>
    </location>
</feature>
<feature type="domain" description="Ion transport" evidence="18">
    <location>
        <begin position="360"/>
        <end position="730"/>
    </location>
</feature>
<keyword evidence="9 17" id="KW-1133">Transmembrane helix</keyword>
<dbReference type="PANTHER" id="PTHR45628:SF7">
    <property type="entry name" value="VOLTAGE-DEPENDENT CALCIUM CHANNEL TYPE A SUBUNIT ALPHA-1"/>
    <property type="match status" value="1"/>
</dbReference>
<evidence type="ECO:0000313" key="19">
    <source>
        <dbReference type="EMBL" id="CCE61571.1"/>
    </source>
</evidence>
<feature type="transmembrane region" description="Helical" evidence="17">
    <location>
        <begin position="1669"/>
        <end position="1691"/>
    </location>
</feature>
<keyword evidence="8" id="KW-0851">Voltage-gated channel</keyword>